<dbReference type="PROSITE" id="PS51318">
    <property type="entry name" value="TAT"/>
    <property type="match status" value="1"/>
</dbReference>
<dbReference type="InterPro" id="IPR006129">
    <property type="entry name" value="AdhesinB"/>
</dbReference>
<dbReference type="PRINTS" id="PR00691">
    <property type="entry name" value="ADHESINB"/>
</dbReference>
<dbReference type="GO" id="GO:0030001">
    <property type="term" value="P:metal ion transport"/>
    <property type="evidence" value="ECO:0007669"/>
    <property type="project" value="InterPro"/>
</dbReference>
<evidence type="ECO:0000313" key="7">
    <source>
        <dbReference type="EMBL" id="MDR6892745.1"/>
    </source>
</evidence>
<feature type="compositionally biased region" description="Basic and acidic residues" evidence="6">
    <location>
        <begin position="135"/>
        <end position="157"/>
    </location>
</feature>
<evidence type="ECO:0000256" key="1">
    <source>
        <dbReference type="ARBA" id="ARBA00004196"/>
    </source>
</evidence>
<dbReference type="GO" id="GO:0030313">
    <property type="term" value="C:cell envelope"/>
    <property type="evidence" value="ECO:0007669"/>
    <property type="project" value="UniProtKB-SubCell"/>
</dbReference>
<keyword evidence="8" id="KW-1185">Reference proteome</keyword>
<evidence type="ECO:0000313" key="8">
    <source>
        <dbReference type="Proteomes" id="UP001247307"/>
    </source>
</evidence>
<dbReference type="InterPro" id="IPR006128">
    <property type="entry name" value="Lipoprotein_PsaA-like"/>
</dbReference>
<dbReference type="Gene3D" id="3.40.50.1980">
    <property type="entry name" value="Nitrogenase molybdenum iron protein domain"/>
    <property type="match status" value="1"/>
</dbReference>
<evidence type="ECO:0000256" key="2">
    <source>
        <dbReference type="ARBA" id="ARBA00022448"/>
    </source>
</evidence>
<sequence>MPNPAAPRLAPSRRTVLGTAGLLGLGTLLAACGSPGVPEASGGSLKVVTSTGVWADIARRVAGGRADVVALIPEAQDPHSYEPSAKDRLTVSRADLILANGGGYDAFLTTLAKAGGKEGAVLDATAASGLPGAKEAAEHAEGHDHAEGEPHSHEDGSFNEHIWYSVSAVTSVARALAARLGEADPEHREDYEGRLRELEADLGKIEERIAALRPTAKGARVMVTEPAPQYLMQDLGCVDATDPKLVAAVESETDIPATVLASAKTALGAKRVQLLAFNSHTASPQTQQLADAARSAGVPVVSVAETMPGDTTYTAWMTGILESIAAGLRRGR</sequence>
<keyword evidence="3" id="KW-0479">Metal-binding</keyword>
<protein>
    <submittedName>
        <fullName evidence="7">Zinc/manganese transport system substrate-binding protein</fullName>
    </submittedName>
</protein>
<comment type="caution">
    <text evidence="7">The sequence shown here is derived from an EMBL/GenBank/DDBJ whole genome shotgun (WGS) entry which is preliminary data.</text>
</comment>
<dbReference type="Proteomes" id="UP001247307">
    <property type="component" value="Unassembled WGS sequence"/>
</dbReference>
<dbReference type="PRINTS" id="PR00690">
    <property type="entry name" value="ADHESNFAMILY"/>
</dbReference>
<organism evidence="7 8">
    <name type="scientific">Falsarthrobacter nasiphocae</name>
    <dbReference type="NCBI Taxonomy" id="189863"/>
    <lineage>
        <taxon>Bacteria</taxon>
        <taxon>Bacillati</taxon>
        <taxon>Actinomycetota</taxon>
        <taxon>Actinomycetes</taxon>
        <taxon>Micrococcales</taxon>
        <taxon>Micrococcaceae</taxon>
        <taxon>Falsarthrobacter</taxon>
    </lineage>
</organism>
<dbReference type="PANTHER" id="PTHR42953:SF1">
    <property type="entry name" value="METAL-BINDING PROTEIN HI_0362-RELATED"/>
    <property type="match status" value="1"/>
</dbReference>
<dbReference type="AlphaFoldDB" id="A0AAE3YIC6"/>
<accession>A0AAE3YIC6</accession>
<dbReference type="GO" id="GO:0046872">
    <property type="term" value="F:metal ion binding"/>
    <property type="evidence" value="ECO:0007669"/>
    <property type="project" value="UniProtKB-KW"/>
</dbReference>
<dbReference type="Pfam" id="PF01297">
    <property type="entry name" value="ZnuA"/>
    <property type="match status" value="1"/>
</dbReference>
<dbReference type="GO" id="GO:0007155">
    <property type="term" value="P:cell adhesion"/>
    <property type="evidence" value="ECO:0007669"/>
    <property type="project" value="InterPro"/>
</dbReference>
<evidence type="ECO:0000256" key="6">
    <source>
        <dbReference type="SAM" id="MobiDB-lite"/>
    </source>
</evidence>
<dbReference type="InterPro" id="IPR050492">
    <property type="entry name" value="Bact_metal-bind_prot9"/>
</dbReference>
<comment type="subcellular location">
    <subcellularLocation>
        <location evidence="1">Cell envelope</location>
    </subcellularLocation>
</comment>
<dbReference type="InterPro" id="IPR006311">
    <property type="entry name" value="TAT_signal"/>
</dbReference>
<reference evidence="7" key="1">
    <citation type="submission" date="2023-07" db="EMBL/GenBank/DDBJ databases">
        <title>Sequencing the genomes of 1000 actinobacteria strains.</title>
        <authorList>
            <person name="Klenk H.-P."/>
        </authorList>
    </citation>
    <scope>NUCLEOTIDE SEQUENCE</scope>
    <source>
        <strain evidence="7">DSM 13988</strain>
    </source>
</reference>
<dbReference type="EMBL" id="JAVDUI010000001">
    <property type="protein sequence ID" value="MDR6892745.1"/>
    <property type="molecule type" value="Genomic_DNA"/>
</dbReference>
<proteinExistence type="inferred from homology"/>
<dbReference type="InterPro" id="IPR006127">
    <property type="entry name" value="ZnuA-like"/>
</dbReference>
<name>A0AAE3YIC6_9MICC</name>
<dbReference type="SUPFAM" id="SSF53807">
    <property type="entry name" value="Helical backbone' metal receptor"/>
    <property type="match status" value="1"/>
</dbReference>
<keyword evidence="2 5" id="KW-0813">Transport</keyword>
<comment type="similarity">
    <text evidence="5">Belongs to the bacterial solute-binding protein 9 family.</text>
</comment>
<evidence type="ECO:0000256" key="3">
    <source>
        <dbReference type="ARBA" id="ARBA00022723"/>
    </source>
</evidence>
<keyword evidence="4" id="KW-0732">Signal</keyword>
<evidence type="ECO:0000256" key="4">
    <source>
        <dbReference type="ARBA" id="ARBA00022729"/>
    </source>
</evidence>
<evidence type="ECO:0000256" key="5">
    <source>
        <dbReference type="RuleBase" id="RU003512"/>
    </source>
</evidence>
<dbReference type="RefSeq" id="WP_309852255.1">
    <property type="nucleotide sequence ID" value="NZ_BAAAIU010000004.1"/>
</dbReference>
<dbReference type="PANTHER" id="PTHR42953">
    <property type="entry name" value="HIGH-AFFINITY ZINC UPTAKE SYSTEM PROTEIN ZNUA-RELATED"/>
    <property type="match status" value="1"/>
</dbReference>
<feature type="region of interest" description="Disordered" evidence="6">
    <location>
        <begin position="131"/>
        <end position="157"/>
    </location>
</feature>
<gene>
    <name evidence="7" type="ORF">J2S35_001685</name>
</gene>